<comment type="caution">
    <text evidence="8">The sequence shown here is derived from an EMBL/GenBank/DDBJ whole genome shotgun (WGS) entry which is preliminary data.</text>
</comment>
<keyword evidence="9" id="KW-1185">Reference proteome</keyword>
<feature type="region of interest" description="Disordered" evidence="6">
    <location>
        <begin position="199"/>
        <end position="225"/>
    </location>
</feature>
<dbReference type="InterPro" id="IPR028002">
    <property type="entry name" value="Myb_DNA-bind_5"/>
</dbReference>
<evidence type="ECO:0000256" key="5">
    <source>
        <dbReference type="ARBA" id="ARBA00025466"/>
    </source>
</evidence>
<dbReference type="Pfam" id="PF13873">
    <property type="entry name" value="Myb_DNA-bind_5"/>
    <property type="match status" value="1"/>
</dbReference>
<name>A0A5N4AIK9_PHOPY</name>
<comment type="function">
    <text evidence="5">Involved in transvection phenomena (= synapsis-dependent gene expression), where the synaptic pairing of chromosomes carrying genes with which zeste interacts influences the expression of these genes. Zeste binds to DNA and stimulates transcription from a nearby promoter.</text>
</comment>
<organism evidence="8 9">
    <name type="scientific">Photinus pyralis</name>
    <name type="common">Common eastern firefly</name>
    <name type="synonym">Lampyris pyralis</name>
    <dbReference type="NCBI Taxonomy" id="7054"/>
    <lineage>
        <taxon>Eukaryota</taxon>
        <taxon>Metazoa</taxon>
        <taxon>Ecdysozoa</taxon>
        <taxon>Arthropoda</taxon>
        <taxon>Hexapoda</taxon>
        <taxon>Insecta</taxon>
        <taxon>Pterygota</taxon>
        <taxon>Neoptera</taxon>
        <taxon>Endopterygota</taxon>
        <taxon>Coleoptera</taxon>
        <taxon>Polyphaga</taxon>
        <taxon>Elateriformia</taxon>
        <taxon>Elateroidea</taxon>
        <taxon>Lampyridae</taxon>
        <taxon>Lampyrinae</taxon>
        <taxon>Photinus</taxon>
    </lineage>
</organism>
<evidence type="ECO:0000256" key="6">
    <source>
        <dbReference type="SAM" id="MobiDB-lite"/>
    </source>
</evidence>
<feature type="domain" description="Myb/SANT-like DNA-binding" evidence="7">
    <location>
        <begin position="14"/>
        <end position="93"/>
    </location>
</feature>
<evidence type="ECO:0000256" key="2">
    <source>
        <dbReference type="ARBA" id="ARBA00016807"/>
    </source>
</evidence>
<dbReference type="PANTHER" id="PTHR21411">
    <property type="entry name" value="APONTIC"/>
    <property type="match status" value="1"/>
</dbReference>
<dbReference type="PANTHER" id="PTHR21411:SF0">
    <property type="entry name" value="REGULATORY PROTEIN ZESTE"/>
    <property type="match status" value="1"/>
</dbReference>
<evidence type="ECO:0000313" key="8">
    <source>
        <dbReference type="EMBL" id="KAB0797133.1"/>
    </source>
</evidence>
<dbReference type="OrthoDB" id="6783928at2759"/>
<evidence type="ECO:0000259" key="7">
    <source>
        <dbReference type="Pfam" id="PF13873"/>
    </source>
</evidence>
<evidence type="ECO:0000256" key="3">
    <source>
        <dbReference type="ARBA" id="ARBA00023015"/>
    </source>
</evidence>
<comment type="subunit">
    <text evidence="1">Self-associates forming complexes of several hundred monomers.</text>
</comment>
<evidence type="ECO:0000256" key="4">
    <source>
        <dbReference type="ARBA" id="ARBA00023163"/>
    </source>
</evidence>
<reference evidence="8 9" key="1">
    <citation type="journal article" date="2018" name="Elife">
        <title>Firefly genomes illuminate parallel origins of bioluminescence in beetles.</title>
        <authorList>
            <person name="Fallon T.R."/>
            <person name="Lower S.E."/>
            <person name="Chang C.H."/>
            <person name="Bessho-Uehara M."/>
            <person name="Martin G.J."/>
            <person name="Bewick A.J."/>
            <person name="Behringer M."/>
            <person name="Debat H.J."/>
            <person name="Wong I."/>
            <person name="Day J.C."/>
            <person name="Suvorov A."/>
            <person name="Silva C.J."/>
            <person name="Stanger-Hall K.F."/>
            <person name="Hall D.W."/>
            <person name="Schmitz R.J."/>
            <person name="Nelson D.R."/>
            <person name="Lewis S.M."/>
            <person name="Shigenobu S."/>
            <person name="Bybee S.M."/>
            <person name="Larracuente A.M."/>
            <person name="Oba Y."/>
            <person name="Weng J.K."/>
        </authorList>
    </citation>
    <scope>NUCLEOTIDE SEQUENCE [LARGE SCALE GENOMIC DNA]</scope>
    <source>
        <strain evidence="8">1611_PpyrPB1</strain>
        <tissue evidence="8">Whole body</tissue>
    </source>
</reference>
<proteinExistence type="predicted"/>
<keyword evidence="3" id="KW-0805">Transcription regulation</keyword>
<dbReference type="Proteomes" id="UP000327044">
    <property type="component" value="Unassembled WGS sequence"/>
</dbReference>
<keyword evidence="4" id="KW-0804">Transcription</keyword>
<sequence>MEARGSPPPTKKQRTANYSTDEKNVLFSIICDYKGIIECKKTNAVTWKEKEATWEKISCKFNAQSPGGVYRNVTSLKKCYENAKKTVRKNVAHERLEYIKTGGGTPNTIVDDKNEDLILSIVNPKTVVGIHNTFDCDMVMECLPEDIAISTTMSHEALPVSNLEAPSTSASEMAPEAEEDVDWGDYKVAHLKTPVNKALQTSGNTNKKNGHPGADQWVNPFTRQT</sequence>
<gene>
    <name evidence="8" type="ORF">PPYR_08127</name>
</gene>
<dbReference type="InParanoid" id="A0A5N4AIK9"/>
<dbReference type="AlphaFoldDB" id="A0A5N4AIK9"/>
<protein>
    <recommendedName>
        <fullName evidence="2">Regulatory protein zeste</fullName>
    </recommendedName>
</protein>
<evidence type="ECO:0000313" key="9">
    <source>
        <dbReference type="Proteomes" id="UP000327044"/>
    </source>
</evidence>
<evidence type="ECO:0000256" key="1">
    <source>
        <dbReference type="ARBA" id="ARBA00011764"/>
    </source>
</evidence>
<dbReference type="EMBL" id="VVIM01000006">
    <property type="protein sequence ID" value="KAB0797133.1"/>
    <property type="molecule type" value="Genomic_DNA"/>
</dbReference>
<accession>A0A5N4AIK9</accession>